<dbReference type="SUPFAM" id="SSF53474">
    <property type="entry name" value="alpha/beta-Hydrolases"/>
    <property type="match status" value="1"/>
</dbReference>
<evidence type="ECO:0000256" key="2">
    <source>
        <dbReference type="ARBA" id="ARBA00022801"/>
    </source>
</evidence>
<proteinExistence type="inferred from homology"/>
<keyword evidence="3" id="KW-0732">Signal</keyword>
<dbReference type="PANTHER" id="PTHR43248:SF25">
    <property type="entry name" value="AB HYDROLASE-1 DOMAIN-CONTAINING PROTEIN-RELATED"/>
    <property type="match status" value="1"/>
</dbReference>
<dbReference type="RefSeq" id="WP_305110304.1">
    <property type="nucleotide sequence ID" value="NZ_JAUTIX010000001.1"/>
</dbReference>
<dbReference type="EMBL" id="JAUTIX010000001">
    <property type="protein sequence ID" value="MDP0397008.1"/>
    <property type="molecule type" value="Genomic_DNA"/>
</dbReference>
<dbReference type="InterPro" id="IPR000073">
    <property type="entry name" value="AB_hydrolase_1"/>
</dbReference>
<feature type="chain" id="PRO_5041743635" evidence="3">
    <location>
        <begin position="30"/>
        <end position="516"/>
    </location>
</feature>
<dbReference type="Pfam" id="PF08386">
    <property type="entry name" value="Abhydrolase_4"/>
    <property type="match status" value="1"/>
</dbReference>
<feature type="domain" description="AB hydrolase-1" evidence="4">
    <location>
        <begin position="107"/>
        <end position="360"/>
    </location>
</feature>
<gene>
    <name evidence="6" type="ORF">Q7X28_03625</name>
</gene>
<dbReference type="Proteomes" id="UP001178281">
    <property type="component" value="Unassembled WGS sequence"/>
</dbReference>
<reference evidence="6" key="1">
    <citation type="submission" date="2023-08" db="EMBL/GenBank/DDBJ databases">
        <title>The draft genome of Tsukamurella strandjordii strain 050030.</title>
        <authorList>
            <person name="Zhao F."/>
            <person name="Feng Y."/>
            <person name="Zong Z."/>
        </authorList>
    </citation>
    <scope>NUCLEOTIDE SEQUENCE</scope>
    <source>
        <strain evidence="6">050030</strain>
    </source>
</reference>
<dbReference type="Gene3D" id="3.40.50.1820">
    <property type="entry name" value="alpha/beta hydrolase"/>
    <property type="match status" value="1"/>
</dbReference>
<organism evidence="6 7">
    <name type="scientific">Tsukamurella strandjordii</name>
    <dbReference type="NCBI Taxonomy" id="147577"/>
    <lineage>
        <taxon>Bacteria</taxon>
        <taxon>Bacillati</taxon>
        <taxon>Actinomycetota</taxon>
        <taxon>Actinomycetes</taxon>
        <taxon>Mycobacteriales</taxon>
        <taxon>Tsukamurellaceae</taxon>
        <taxon>Tsukamurella</taxon>
    </lineage>
</organism>
<keyword evidence="2 6" id="KW-0378">Hydrolase</keyword>
<dbReference type="Pfam" id="PF00561">
    <property type="entry name" value="Abhydrolase_1"/>
    <property type="match status" value="1"/>
</dbReference>
<feature type="signal peptide" evidence="3">
    <location>
        <begin position="1"/>
        <end position="29"/>
    </location>
</feature>
<comment type="similarity">
    <text evidence="1">Belongs to the peptidase S33 family.</text>
</comment>
<protein>
    <submittedName>
        <fullName evidence="6">Alpha/beta fold hydrolase</fullName>
    </submittedName>
</protein>
<keyword evidence="7" id="KW-1185">Reference proteome</keyword>
<comment type="caution">
    <text evidence="6">The sequence shown here is derived from an EMBL/GenBank/DDBJ whole genome shotgun (WGS) entry which is preliminary data.</text>
</comment>
<evidence type="ECO:0000313" key="7">
    <source>
        <dbReference type="Proteomes" id="UP001178281"/>
    </source>
</evidence>
<dbReference type="InterPro" id="IPR051601">
    <property type="entry name" value="Serine_prot/Carboxylest_S33"/>
</dbReference>
<name>A0AA90N8L3_9ACTN</name>
<dbReference type="InterPro" id="IPR013595">
    <property type="entry name" value="Pept_S33_TAP-like_C"/>
</dbReference>
<accession>A0AA90N8L3</accession>
<dbReference type="AlphaFoldDB" id="A0AA90N8L3"/>
<dbReference type="InterPro" id="IPR029058">
    <property type="entry name" value="AB_hydrolase_fold"/>
</dbReference>
<evidence type="ECO:0000259" key="5">
    <source>
        <dbReference type="Pfam" id="PF08386"/>
    </source>
</evidence>
<evidence type="ECO:0000256" key="3">
    <source>
        <dbReference type="SAM" id="SignalP"/>
    </source>
</evidence>
<evidence type="ECO:0000256" key="1">
    <source>
        <dbReference type="ARBA" id="ARBA00010088"/>
    </source>
</evidence>
<dbReference type="PANTHER" id="PTHR43248">
    <property type="entry name" value="2-SUCCINYL-6-HYDROXY-2,4-CYCLOHEXADIENE-1-CARBOXYLATE SYNTHASE"/>
    <property type="match status" value="1"/>
</dbReference>
<evidence type="ECO:0000259" key="4">
    <source>
        <dbReference type="Pfam" id="PF00561"/>
    </source>
</evidence>
<evidence type="ECO:0000313" key="6">
    <source>
        <dbReference type="EMBL" id="MDP0397008.1"/>
    </source>
</evidence>
<feature type="domain" description="Peptidase S33 tripeptidyl aminopeptidase-like C-terminal" evidence="5">
    <location>
        <begin position="423"/>
        <end position="503"/>
    </location>
</feature>
<sequence>MELRRHRVRAIAAVAVLLSTTAAPLTVSAAPPSAAPPPDPGLRTCSEVAPGFGDDVKKYQLSPELAAQLECGFLDVPVDYTKPDGPTTKVAFSRLPASDPGRSRGVLMTHSGGPGGPSLTYPIELASRPIGEVVREYDTVSLDYRGLGKSDPYLCGAPPSEGTDDPTEARFRAEAAAKAAANQAVARCQPDFTRTLTTPTIARDIDRIRDRLKVDKVAFYGVSYGTVVGMTYRALFDDRVSRMWLDSPVDPEMTAAGAKRSDYDTDVMLRDKLLDELAAQNAAYGFGATADDVRRTVLRLADDAVRRIDAASGAGPRADRTTVIDTIMSGRAIDAANDLLQIRDGGLPSALTSGKSDPATPAPIPAPPATVDVAPGEGDTYLPIYCGFTAGGRDADETWSQYTRLRSEVPKDSLAAAPTYPSTICLGWPYPADRPDWGSITSSSPLMLGGHRYERSTPYSWATNAKKVLRGSLLTVNDGRHSGTIFTQCGADRITQFLRGGDARDGECLTEEGKLQ</sequence>
<dbReference type="GO" id="GO:0016787">
    <property type="term" value="F:hydrolase activity"/>
    <property type="evidence" value="ECO:0007669"/>
    <property type="project" value="UniProtKB-KW"/>
</dbReference>